<dbReference type="OrthoDB" id="9807407at2"/>
<reference evidence="2 3" key="1">
    <citation type="submission" date="2016-10" db="EMBL/GenBank/DDBJ databases">
        <authorList>
            <person name="de Groot N.N."/>
        </authorList>
    </citation>
    <scope>NUCLEOTIDE SEQUENCE [LARGE SCALE GENOMIC DNA]</scope>
    <source>
        <strain evidence="2 3">DSM 26656</strain>
    </source>
</reference>
<dbReference type="Proteomes" id="UP000236743">
    <property type="component" value="Unassembled WGS sequence"/>
</dbReference>
<dbReference type="RefSeq" id="WP_103874973.1">
    <property type="nucleotide sequence ID" value="NZ_FNUY01000012.1"/>
</dbReference>
<gene>
    <name evidence="2" type="ORF">SAMN04488115_112107</name>
</gene>
<evidence type="ECO:0000313" key="2">
    <source>
        <dbReference type="EMBL" id="SEG76406.1"/>
    </source>
</evidence>
<keyword evidence="3" id="KW-1185">Reference proteome</keyword>
<protein>
    <submittedName>
        <fullName evidence="2">Glyoxalase-like domain-containing protein</fullName>
    </submittedName>
</protein>
<organism evidence="2 3">
    <name type="scientific">Bosea lathyri</name>
    <dbReference type="NCBI Taxonomy" id="1036778"/>
    <lineage>
        <taxon>Bacteria</taxon>
        <taxon>Pseudomonadati</taxon>
        <taxon>Pseudomonadota</taxon>
        <taxon>Alphaproteobacteria</taxon>
        <taxon>Hyphomicrobiales</taxon>
        <taxon>Boseaceae</taxon>
        <taxon>Bosea</taxon>
    </lineage>
</organism>
<evidence type="ECO:0000259" key="1">
    <source>
        <dbReference type="PROSITE" id="PS51819"/>
    </source>
</evidence>
<dbReference type="InterPro" id="IPR037523">
    <property type="entry name" value="VOC_core"/>
</dbReference>
<dbReference type="PROSITE" id="PS51819">
    <property type="entry name" value="VOC"/>
    <property type="match status" value="1"/>
</dbReference>
<dbReference type="InterPro" id="IPR029068">
    <property type="entry name" value="Glyas_Bleomycin-R_OHBP_Dase"/>
</dbReference>
<evidence type="ECO:0000313" key="3">
    <source>
        <dbReference type="Proteomes" id="UP000236743"/>
    </source>
</evidence>
<dbReference type="Pfam" id="PF00903">
    <property type="entry name" value="Glyoxalase"/>
    <property type="match status" value="1"/>
</dbReference>
<sequence length="125" mass="12984">MLGHLSFGVRDLAAAIAFYDAALAPLGLVRVWSDADAAGYGKPGGGDVLALKRRPDAAPAGPGFHLAFDAPSREAVDAFHAAALNVGGSDNGAPGLRLHYGSNYYAAFIVDPEGWRLEAVHQARV</sequence>
<accession>A0A1H6CVG9</accession>
<dbReference type="PANTHER" id="PTHR35006:SF4">
    <property type="entry name" value="BLR7706 PROTEIN"/>
    <property type="match status" value="1"/>
</dbReference>
<dbReference type="EMBL" id="FNUY01000012">
    <property type="protein sequence ID" value="SEG76406.1"/>
    <property type="molecule type" value="Genomic_DNA"/>
</dbReference>
<dbReference type="Gene3D" id="3.10.180.10">
    <property type="entry name" value="2,3-Dihydroxybiphenyl 1,2-Dioxygenase, domain 1"/>
    <property type="match status" value="1"/>
</dbReference>
<dbReference type="SUPFAM" id="SSF54593">
    <property type="entry name" value="Glyoxalase/Bleomycin resistance protein/Dihydroxybiphenyl dioxygenase"/>
    <property type="match status" value="1"/>
</dbReference>
<dbReference type="PANTHER" id="PTHR35006">
    <property type="entry name" value="GLYOXALASE FAMILY PROTEIN (AFU_ORTHOLOGUE AFUA_5G14830)"/>
    <property type="match status" value="1"/>
</dbReference>
<dbReference type="AlphaFoldDB" id="A0A1H6CVG9"/>
<proteinExistence type="predicted"/>
<dbReference type="CDD" id="cd07262">
    <property type="entry name" value="VOC_like"/>
    <property type="match status" value="1"/>
</dbReference>
<dbReference type="InterPro" id="IPR004360">
    <property type="entry name" value="Glyas_Fos-R_dOase_dom"/>
</dbReference>
<name>A0A1H6CVG9_9HYPH</name>
<feature type="domain" description="VOC" evidence="1">
    <location>
        <begin position="1"/>
        <end position="122"/>
    </location>
</feature>